<dbReference type="Proteomes" id="UP000426027">
    <property type="component" value="Chromosome"/>
</dbReference>
<dbReference type="InterPro" id="IPR003329">
    <property type="entry name" value="Cytidylyl_trans"/>
</dbReference>
<evidence type="ECO:0000313" key="2">
    <source>
        <dbReference type="Proteomes" id="UP000426027"/>
    </source>
</evidence>
<keyword evidence="1" id="KW-0808">Transferase</keyword>
<name>A0A6I6GUH4_9BACT</name>
<dbReference type="InterPro" id="IPR050793">
    <property type="entry name" value="CMP-NeuNAc_synthase"/>
</dbReference>
<dbReference type="InterPro" id="IPR029044">
    <property type="entry name" value="Nucleotide-diphossugar_trans"/>
</dbReference>
<accession>A0A6I6GUH4</accession>
<dbReference type="EMBL" id="CP046566">
    <property type="protein sequence ID" value="QGW28779.1"/>
    <property type="molecule type" value="Genomic_DNA"/>
</dbReference>
<dbReference type="PANTHER" id="PTHR21485:SF6">
    <property type="entry name" value="N-ACYLNEURAMINATE CYTIDYLYLTRANSFERASE-RELATED"/>
    <property type="match status" value="1"/>
</dbReference>
<reference evidence="1 2" key="1">
    <citation type="submission" date="2019-11" db="EMBL/GenBank/DDBJ databases">
        <authorList>
            <person name="Im W.T."/>
        </authorList>
    </citation>
    <scope>NUCLEOTIDE SEQUENCE [LARGE SCALE GENOMIC DNA]</scope>
    <source>
        <strain evidence="1 2">SB-02</strain>
    </source>
</reference>
<gene>
    <name evidence="1" type="ORF">GLV81_12310</name>
</gene>
<sequence>MKRVLGYIPARGGSKGVPGKNKKMLGERPLIGYTILAAQHSACITECFVSTDDDEIASIAKSYGIEVPRMRPAHLALDATPMLDVMQDDIAFLASLGKEFDYVAILQPTNPFRSVGFIDACFEKLIELDADTLVSTTEVPQKYNPHWVFEENKNGYLNISTGEEKIITRRQLLPVTYIRDGSVYIFKTALLQHNTFYGPKLVGYPINQEVLVNVDTPEDWQMAVALLDSFLAANPEYK</sequence>
<dbReference type="PANTHER" id="PTHR21485">
    <property type="entry name" value="HAD SUPERFAMILY MEMBERS CMAS AND KDSC"/>
    <property type="match status" value="1"/>
</dbReference>
<dbReference type="RefSeq" id="WP_157479132.1">
    <property type="nucleotide sequence ID" value="NZ_CP046566.1"/>
</dbReference>
<organism evidence="1 2">
    <name type="scientific">Phnomibacter ginsenosidimutans</name>
    <dbReference type="NCBI Taxonomy" id="2676868"/>
    <lineage>
        <taxon>Bacteria</taxon>
        <taxon>Pseudomonadati</taxon>
        <taxon>Bacteroidota</taxon>
        <taxon>Chitinophagia</taxon>
        <taxon>Chitinophagales</taxon>
        <taxon>Chitinophagaceae</taxon>
        <taxon>Phnomibacter</taxon>
    </lineage>
</organism>
<dbReference type="SUPFAM" id="SSF53448">
    <property type="entry name" value="Nucleotide-diphospho-sugar transferases"/>
    <property type="match status" value="1"/>
</dbReference>
<keyword evidence="1" id="KW-0548">Nucleotidyltransferase</keyword>
<dbReference type="KEGG" id="fls:GLV81_12310"/>
<protein>
    <submittedName>
        <fullName evidence="1">Acylneuraminate cytidylyltransferase family protein</fullName>
    </submittedName>
</protein>
<proteinExistence type="predicted"/>
<dbReference type="Pfam" id="PF02348">
    <property type="entry name" value="CTP_transf_3"/>
    <property type="match status" value="1"/>
</dbReference>
<keyword evidence="2" id="KW-1185">Reference proteome</keyword>
<dbReference type="Gene3D" id="3.90.550.10">
    <property type="entry name" value="Spore Coat Polysaccharide Biosynthesis Protein SpsA, Chain A"/>
    <property type="match status" value="1"/>
</dbReference>
<dbReference type="GO" id="GO:0008781">
    <property type="term" value="F:N-acylneuraminate cytidylyltransferase activity"/>
    <property type="evidence" value="ECO:0007669"/>
    <property type="project" value="TreeGrafter"/>
</dbReference>
<dbReference type="CDD" id="cd02513">
    <property type="entry name" value="CMP-NeuAc_Synthase"/>
    <property type="match status" value="1"/>
</dbReference>
<dbReference type="AlphaFoldDB" id="A0A6I6GUH4"/>
<evidence type="ECO:0000313" key="1">
    <source>
        <dbReference type="EMBL" id="QGW28779.1"/>
    </source>
</evidence>